<dbReference type="KEGG" id="afx:JZ786_19250"/>
<dbReference type="InterPro" id="IPR036291">
    <property type="entry name" value="NAD(P)-bd_dom_sf"/>
</dbReference>
<dbReference type="GO" id="GO:0008206">
    <property type="term" value="P:bile acid metabolic process"/>
    <property type="evidence" value="ECO:0007669"/>
    <property type="project" value="UniProtKB-ARBA"/>
</dbReference>
<dbReference type="Proteomes" id="UP000663505">
    <property type="component" value="Chromosome"/>
</dbReference>
<protein>
    <submittedName>
        <fullName evidence="3">Enoyl-[acyl-carrier-protein] reductase FabL</fullName>
        <ecNumber evidence="3">1.3.1.104</ecNumber>
    </submittedName>
</protein>
<evidence type="ECO:0000313" key="3">
    <source>
        <dbReference type="EMBL" id="QSO49994.1"/>
    </source>
</evidence>
<dbReference type="InterPro" id="IPR002347">
    <property type="entry name" value="SDR_fam"/>
</dbReference>
<dbReference type="EC" id="1.3.1.104" evidence="3"/>
<dbReference type="EMBL" id="CP071182">
    <property type="protein sequence ID" value="QSO49994.1"/>
    <property type="molecule type" value="Genomic_DNA"/>
</dbReference>
<dbReference type="NCBIfam" id="NF005975">
    <property type="entry name" value="PRK08063.1"/>
    <property type="match status" value="1"/>
</dbReference>
<dbReference type="RefSeq" id="WP_206659296.1">
    <property type="nucleotide sequence ID" value="NZ_CP071182.1"/>
</dbReference>
<sequence length="265" mass="29299">MQSEALNPEFSAPSQRYKGKVVCITGSSRGIGRRLALRFAAEGADVIIHYFRNGDAAREVVREIEEMGQKALLVKANLEQEEKVQQLFQTIEEHYGRLDVFVHNAASGRNRLAMEVDSKGWDWTINVNARSFLLGAQHAARLMPPEGGAMLAISSFGSDRVFPYYTSVGATKAAIESLVRYFAIELADRKINVNAISAGAVVTGALEHFPEIEKTWAKIEEKIPYHRMVNADDVANLAMFLCSKEAEMIRGQTIKLDGGLTLLVP</sequence>
<accession>A0A9X7W430</accession>
<dbReference type="SUPFAM" id="SSF51735">
    <property type="entry name" value="NAD(P)-binding Rossmann-fold domains"/>
    <property type="match status" value="1"/>
</dbReference>
<dbReference type="CDD" id="cd05359">
    <property type="entry name" value="ChcA_like_SDR_c"/>
    <property type="match status" value="1"/>
</dbReference>
<evidence type="ECO:0000256" key="2">
    <source>
        <dbReference type="ARBA" id="ARBA00023002"/>
    </source>
</evidence>
<dbReference type="Gene3D" id="3.40.50.720">
    <property type="entry name" value="NAD(P)-binding Rossmann-like Domain"/>
    <property type="match status" value="1"/>
</dbReference>
<dbReference type="AlphaFoldDB" id="A0A9X7W430"/>
<dbReference type="PANTHER" id="PTHR43639:SF1">
    <property type="entry name" value="SHORT-CHAIN DEHYDROGENASE_REDUCTASE FAMILY PROTEIN"/>
    <property type="match status" value="1"/>
</dbReference>
<dbReference type="PRINTS" id="PR00081">
    <property type="entry name" value="GDHRDH"/>
</dbReference>
<reference evidence="3 4" key="1">
    <citation type="submission" date="2021-02" db="EMBL/GenBank/DDBJ databases">
        <title>Alicyclobacillus curvatus sp. nov. and Alicyclobacillus mengziensis sp. nov., two acidophilic bacteria isolated from acid mine drainage.</title>
        <authorList>
            <person name="Huang Y."/>
        </authorList>
    </citation>
    <scope>NUCLEOTIDE SEQUENCE [LARGE SCALE GENOMIC DNA]</scope>
    <source>
        <strain evidence="3 4">S30H14</strain>
    </source>
</reference>
<gene>
    <name evidence="3" type="primary">fabL</name>
    <name evidence="3" type="ORF">JZ786_19250</name>
</gene>
<proteinExistence type="inferred from homology"/>
<organism evidence="3 4">
    <name type="scientific">Alicyclobacillus mengziensis</name>
    <dbReference type="NCBI Taxonomy" id="2931921"/>
    <lineage>
        <taxon>Bacteria</taxon>
        <taxon>Bacillati</taxon>
        <taxon>Bacillota</taxon>
        <taxon>Bacilli</taxon>
        <taxon>Bacillales</taxon>
        <taxon>Alicyclobacillaceae</taxon>
        <taxon>Alicyclobacillus</taxon>
    </lineage>
</organism>
<keyword evidence="2 3" id="KW-0560">Oxidoreductase</keyword>
<name>A0A9X7W430_9BACL</name>
<dbReference type="Pfam" id="PF13561">
    <property type="entry name" value="adh_short_C2"/>
    <property type="match status" value="1"/>
</dbReference>
<dbReference type="FunFam" id="3.40.50.720:FF:000084">
    <property type="entry name" value="Short-chain dehydrogenase reductase"/>
    <property type="match status" value="1"/>
</dbReference>
<evidence type="ECO:0000256" key="1">
    <source>
        <dbReference type="ARBA" id="ARBA00006484"/>
    </source>
</evidence>
<evidence type="ECO:0000313" key="4">
    <source>
        <dbReference type="Proteomes" id="UP000663505"/>
    </source>
</evidence>
<comment type="similarity">
    <text evidence="1">Belongs to the short-chain dehydrogenases/reductases (SDR) family.</text>
</comment>
<dbReference type="GO" id="GO:0141148">
    <property type="term" value="F:enoyl-[acyl-carrier-protein] reductase (NADPH) activity"/>
    <property type="evidence" value="ECO:0007669"/>
    <property type="project" value="UniProtKB-EC"/>
</dbReference>
<keyword evidence="4" id="KW-1185">Reference proteome</keyword>
<dbReference type="PANTHER" id="PTHR43639">
    <property type="entry name" value="OXIDOREDUCTASE, SHORT-CHAIN DEHYDROGENASE/REDUCTASE FAMILY (AFU_ORTHOLOGUE AFUA_5G02870)"/>
    <property type="match status" value="1"/>
</dbReference>